<protein>
    <recommendedName>
        <fullName evidence="7">EamA domain-containing protein</fullName>
    </recommendedName>
</protein>
<feature type="transmembrane region" description="Helical" evidence="6">
    <location>
        <begin position="167"/>
        <end position="186"/>
    </location>
</feature>
<dbReference type="KEGG" id="gca:Galf_1713"/>
<dbReference type="AlphaFoldDB" id="D9SGS8"/>
<feature type="transmembrane region" description="Helical" evidence="6">
    <location>
        <begin position="49"/>
        <end position="72"/>
    </location>
</feature>
<organism evidence="8 9">
    <name type="scientific">Gallionella capsiferriformans (strain ES-2)</name>
    <name type="common">Gallionella ferruginea capsiferriformans (strain ES-2)</name>
    <dbReference type="NCBI Taxonomy" id="395494"/>
    <lineage>
        <taxon>Bacteria</taxon>
        <taxon>Pseudomonadati</taxon>
        <taxon>Pseudomonadota</taxon>
        <taxon>Betaproteobacteria</taxon>
        <taxon>Nitrosomonadales</taxon>
        <taxon>Gallionellaceae</taxon>
        <taxon>Gallionella</taxon>
    </lineage>
</organism>
<name>D9SGS8_GALCS</name>
<evidence type="ECO:0000259" key="7">
    <source>
        <dbReference type="Pfam" id="PF00892"/>
    </source>
</evidence>
<evidence type="ECO:0000256" key="1">
    <source>
        <dbReference type="ARBA" id="ARBA00004141"/>
    </source>
</evidence>
<keyword evidence="9" id="KW-1185">Reference proteome</keyword>
<evidence type="ECO:0000256" key="6">
    <source>
        <dbReference type="SAM" id="Phobius"/>
    </source>
</evidence>
<dbReference type="InterPro" id="IPR000620">
    <property type="entry name" value="EamA_dom"/>
</dbReference>
<dbReference type="GO" id="GO:0016020">
    <property type="term" value="C:membrane"/>
    <property type="evidence" value="ECO:0007669"/>
    <property type="project" value="UniProtKB-SubCell"/>
</dbReference>
<feature type="transmembrane region" description="Helical" evidence="6">
    <location>
        <begin position="84"/>
        <end position="103"/>
    </location>
</feature>
<comment type="similarity">
    <text evidence="2">Belongs to the EamA transporter family.</text>
</comment>
<dbReference type="Pfam" id="PF00892">
    <property type="entry name" value="EamA"/>
    <property type="match status" value="2"/>
</dbReference>
<feature type="transmembrane region" description="Helical" evidence="6">
    <location>
        <begin position="228"/>
        <end position="246"/>
    </location>
</feature>
<sequence>MPALKISGRLATIMAFNYNKNNLLPAFGILSGALVWGLIWYPYRVLQDAGISGPLGTLITYTLAMGLGAFMLPRVWREFSTAGWWALGLLLSAGWANFGYVLAMLHGEVMRVLLLFYLAPVWTILFSFWLLGERLNRYGYLVIALSMSGAFIMLWEPALGIPYPQNVSEWLGLSAGISFALSNVVSRRATCLSVETKTFSIWLGTAMLTAPLLVWQGGLPAQGIGGESWLILGLISIALCSVSFAVQYGVTHMPANRAMLLFLFELVIAAVASYFLANEAMGLRDWLGAALIVSASLLSGKLYVEPEVKA</sequence>
<dbReference type="SUPFAM" id="SSF103481">
    <property type="entry name" value="Multidrug resistance efflux transporter EmrE"/>
    <property type="match status" value="2"/>
</dbReference>
<evidence type="ECO:0000256" key="4">
    <source>
        <dbReference type="ARBA" id="ARBA00022989"/>
    </source>
</evidence>
<dbReference type="STRING" id="395494.Galf_1713"/>
<evidence type="ECO:0000256" key="5">
    <source>
        <dbReference type="ARBA" id="ARBA00023136"/>
    </source>
</evidence>
<gene>
    <name evidence="8" type="ordered locus">Galf_1713</name>
</gene>
<dbReference type="HOGENOM" id="CLU_055252_1_0_4"/>
<feature type="transmembrane region" description="Helical" evidence="6">
    <location>
        <begin position="21"/>
        <end position="43"/>
    </location>
</feature>
<feature type="domain" description="EamA" evidence="7">
    <location>
        <begin position="27"/>
        <end position="154"/>
    </location>
</feature>
<feature type="transmembrane region" description="Helical" evidence="6">
    <location>
        <begin position="283"/>
        <end position="304"/>
    </location>
</feature>
<dbReference type="EMBL" id="CP002159">
    <property type="protein sequence ID" value="ADL55725.1"/>
    <property type="molecule type" value="Genomic_DNA"/>
</dbReference>
<feature type="transmembrane region" description="Helical" evidence="6">
    <location>
        <begin position="258"/>
        <end position="277"/>
    </location>
</feature>
<feature type="transmembrane region" description="Helical" evidence="6">
    <location>
        <begin position="198"/>
        <end position="216"/>
    </location>
</feature>
<feature type="transmembrane region" description="Helical" evidence="6">
    <location>
        <begin position="109"/>
        <end position="131"/>
    </location>
</feature>
<evidence type="ECO:0000313" key="8">
    <source>
        <dbReference type="EMBL" id="ADL55725.1"/>
    </source>
</evidence>
<feature type="domain" description="EamA" evidence="7">
    <location>
        <begin position="170"/>
        <end position="298"/>
    </location>
</feature>
<keyword evidence="5 6" id="KW-0472">Membrane</keyword>
<dbReference type="Proteomes" id="UP000001235">
    <property type="component" value="Chromosome"/>
</dbReference>
<reference evidence="8 9" key="1">
    <citation type="submission" date="2010-08" db="EMBL/GenBank/DDBJ databases">
        <title>Complete sequence of Gallionella capsiferriformans ES-2.</title>
        <authorList>
            <consortium name="US DOE Joint Genome Institute"/>
            <person name="Lucas S."/>
            <person name="Copeland A."/>
            <person name="Lapidus A."/>
            <person name="Cheng J.-F."/>
            <person name="Bruce D."/>
            <person name="Goodwin L."/>
            <person name="Pitluck S."/>
            <person name="Chertkov O."/>
            <person name="Davenport K.W."/>
            <person name="Detter J.C."/>
            <person name="Han C."/>
            <person name="Tapia R."/>
            <person name="Land M."/>
            <person name="Hauser L."/>
            <person name="Chang Y.-J."/>
            <person name="Jeffries C."/>
            <person name="Kyrpides N."/>
            <person name="Ivanova N."/>
            <person name="Mikhailova N."/>
            <person name="Shelobolina E.S."/>
            <person name="Picardal F."/>
            <person name="Roden E."/>
            <person name="Emerson D."/>
            <person name="Woyke T."/>
        </authorList>
    </citation>
    <scope>NUCLEOTIDE SEQUENCE [LARGE SCALE GENOMIC DNA]</scope>
    <source>
        <strain evidence="8 9">ES-2</strain>
    </source>
</reference>
<accession>D9SGS8</accession>
<keyword evidence="4 6" id="KW-1133">Transmembrane helix</keyword>
<dbReference type="InterPro" id="IPR037185">
    <property type="entry name" value="EmrE-like"/>
</dbReference>
<comment type="subcellular location">
    <subcellularLocation>
        <location evidence="1">Membrane</location>
        <topology evidence="1">Multi-pass membrane protein</topology>
    </subcellularLocation>
</comment>
<proteinExistence type="inferred from homology"/>
<dbReference type="PANTHER" id="PTHR32322:SF2">
    <property type="entry name" value="EAMA DOMAIN-CONTAINING PROTEIN"/>
    <property type="match status" value="1"/>
</dbReference>
<dbReference type="eggNOG" id="COG0697">
    <property type="taxonomic scope" value="Bacteria"/>
</dbReference>
<keyword evidence="3 6" id="KW-0812">Transmembrane</keyword>
<feature type="transmembrane region" description="Helical" evidence="6">
    <location>
        <begin position="138"/>
        <end position="155"/>
    </location>
</feature>
<dbReference type="PANTHER" id="PTHR32322">
    <property type="entry name" value="INNER MEMBRANE TRANSPORTER"/>
    <property type="match status" value="1"/>
</dbReference>
<evidence type="ECO:0000256" key="2">
    <source>
        <dbReference type="ARBA" id="ARBA00007362"/>
    </source>
</evidence>
<evidence type="ECO:0000256" key="3">
    <source>
        <dbReference type="ARBA" id="ARBA00022692"/>
    </source>
</evidence>
<evidence type="ECO:0000313" key="9">
    <source>
        <dbReference type="Proteomes" id="UP000001235"/>
    </source>
</evidence>
<dbReference type="InterPro" id="IPR050638">
    <property type="entry name" value="AA-Vitamin_Transporters"/>
</dbReference>